<dbReference type="GO" id="GO:0005737">
    <property type="term" value="C:cytoplasm"/>
    <property type="evidence" value="ECO:0007669"/>
    <property type="project" value="TreeGrafter"/>
</dbReference>
<comment type="catalytic activity">
    <reaction evidence="10">
        <text>O-phospho-D-serine + H2O = D-serine + phosphate</text>
        <dbReference type="Rhea" id="RHEA:24873"/>
        <dbReference type="ChEBI" id="CHEBI:15377"/>
        <dbReference type="ChEBI" id="CHEBI:35247"/>
        <dbReference type="ChEBI" id="CHEBI:43474"/>
        <dbReference type="ChEBI" id="CHEBI:58680"/>
        <dbReference type="EC" id="3.1.3.3"/>
    </reaction>
</comment>
<comment type="cofactor">
    <cofactor evidence="1">
        <name>Mg(2+)</name>
        <dbReference type="ChEBI" id="CHEBI:18420"/>
    </cofactor>
</comment>
<dbReference type="PANTHER" id="PTHR43344">
    <property type="entry name" value="PHOSPHOSERINE PHOSPHATASE"/>
    <property type="match status" value="1"/>
</dbReference>
<dbReference type="AlphaFoldDB" id="A0AAW8M414"/>
<dbReference type="InterPro" id="IPR036412">
    <property type="entry name" value="HAD-like_sf"/>
</dbReference>
<evidence type="ECO:0000256" key="7">
    <source>
        <dbReference type="ARBA" id="ARBA00022842"/>
    </source>
</evidence>
<evidence type="ECO:0000256" key="6">
    <source>
        <dbReference type="ARBA" id="ARBA00022801"/>
    </source>
</evidence>
<dbReference type="SUPFAM" id="SSF56784">
    <property type="entry name" value="HAD-like"/>
    <property type="match status" value="1"/>
</dbReference>
<organism evidence="11 12">
    <name type="scientific">Pseudomonas brassicacearum</name>
    <dbReference type="NCBI Taxonomy" id="930166"/>
    <lineage>
        <taxon>Bacteria</taxon>
        <taxon>Pseudomonadati</taxon>
        <taxon>Pseudomonadota</taxon>
        <taxon>Gammaproteobacteria</taxon>
        <taxon>Pseudomonadales</taxon>
        <taxon>Pseudomonadaceae</taxon>
        <taxon>Pseudomonas</taxon>
    </lineage>
</organism>
<proteinExistence type="predicted"/>
<dbReference type="GO" id="GO:0006564">
    <property type="term" value="P:L-serine biosynthetic process"/>
    <property type="evidence" value="ECO:0007669"/>
    <property type="project" value="UniProtKB-KW"/>
</dbReference>
<dbReference type="InterPro" id="IPR050582">
    <property type="entry name" value="HAD-like_SerB"/>
</dbReference>
<dbReference type="EMBL" id="JAVDVC010000001">
    <property type="protein sequence ID" value="MDR6956359.1"/>
    <property type="molecule type" value="Genomic_DNA"/>
</dbReference>
<sequence>MKTAFCFDLDGTVTSTEILPCIASELGIADEIATLTRATMDGHIPFEASFRLRCLILSRVEPSRIRNIVAEIPLDSSLLSFIQENRNDTFIVTGNLDIWVQPIIELCQCHLISSTGIYENDRLHIKNILNKAIAVSNVRALGYERVVAVGDGANDAPMLSASDISVAFGGVHTPSTIARSASQYIIHDGATLCKMLRAL</sequence>
<accession>A0AAW8M414</accession>
<dbReference type="EC" id="3.1.3.3" evidence="3"/>
<evidence type="ECO:0000256" key="9">
    <source>
        <dbReference type="ARBA" id="ARBA00048138"/>
    </source>
</evidence>
<dbReference type="GO" id="GO:0000287">
    <property type="term" value="F:magnesium ion binding"/>
    <property type="evidence" value="ECO:0007669"/>
    <property type="project" value="TreeGrafter"/>
</dbReference>
<dbReference type="Pfam" id="PF00702">
    <property type="entry name" value="Hydrolase"/>
    <property type="match status" value="1"/>
</dbReference>
<gene>
    <name evidence="11" type="ORF">J2W43_000322</name>
</gene>
<dbReference type="InterPro" id="IPR023214">
    <property type="entry name" value="HAD_sf"/>
</dbReference>
<keyword evidence="8" id="KW-0718">Serine biosynthesis</keyword>
<evidence type="ECO:0000256" key="1">
    <source>
        <dbReference type="ARBA" id="ARBA00001946"/>
    </source>
</evidence>
<evidence type="ECO:0000256" key="10">
    <source>
        <dbReference type="ARBA" id="ARBA00048523"/>
    </source>
</evidence>
<comment type="pathway">
    <text evidence="2">Amino-acid biosynthesis; L-serine biosynthesis; L-serine from 3-phospho-D-glycerate: step 3/3.</text>
</comment>
<dbReference type="NCBIfam" id="TIGR01488">
    <property type="entry name" value="HAD-SF-IB"/>
    <property type="match status" value="1"/>
</dbReference>
<keyword evidence="5" id="KW-0479">Metal-binding</keyword>
<evidence type="ECO:0000256" key="4">
    <source>
        <dbReference type="ARBA" id="ARBA00022605"/>
    </source>
</evidence>
<keyword evidence="6 11" id="KW-0378">Hydrolase</keyword>
<dbReference type="RefSeq" id="WP_405045644.1">
    <property type="nucleotide sequence ID" value="NZ_JAVDVC010000001.1"/>
</dbReference>
<evidence type="ECO:0000256" key="8">
    <source>
        <dbReference type="ARBA" id="ARBA00023299"/>
    </source>
</evidence>
<evidence type="ECO:0000256" key="3">
    <source>
        <dbReference type="ARBA" id="ARBA00012640"/>
    </source>
</evidence>
<dbReference type="Gene3D" id="3.40.50.1000">
    <property type="entry name" value="HAD superfamily/HAD-like"/>
    <property type="match status" value="1"/>
</dbReference>
<keyword evidence="7" id="KW-0460">Magnesium</keyword>
<name>A0AAW8M414_9PSED</name>
<dbReference type="PANTHER" id="PTHR43344:SF2">
    <property type="entry name" value="PHOSPHOSERINE PHOSPHATASE"/>
    <property type="match status" value="1"/>
</dbReference>
<evidence type="ECO:0000256" key="5">
    <source>
        <dbReference type="ARBA" id="ARBA00022723"/>
    </source>
</evidence>
<protein>
    <recommendedName>
        <fullName evidence="3">phosphoserine phosphatase</fullName>
        <ecNumber evidence="3">3.1.3.3</ecNumber>
    </recommendedName>
</protein>
<reference evidence="11" key="1">
    <citation type="submission" date="2023-07" db="EMBL/GenBank/DDBJ databases">
        <title>Sorghum-associated microbial communities from plants grown in Nebraska, USA.</title>
        <authorList>
            <person name="Schachtman D."/>
        </authorList>
    </citation>
    <scope>NUCLEOTIDE SEQUENCE</scope>
    <source>
        <strain evidence="11">3432</strain>
    </source>
</reference>
<evidence type="ECO:0000256" key="2">
    <source>
        <dbReference type="ARBA" id="ARBA00005135"/>
    </source>
</evidence>
<comment type="catalytic activity">
    <reaction evidence="9">
        <text>O-phospho-L-serine + H2O = L-serine + phosphate</text>
        <dbReference type="Rhea" id="RHEA:21208"/>
        <dbReference type="ChEBI" id="CHEBI:15377"/>
        <dbReference type="ChEBI" id="CHEBI:33384"/>
        <dbReference type="ChEBI" id="CHEBI:43474"/>
        <dbReference type="ChEBI" id="CHEBI:57524"/>
        <dbReference type="EC" id="3.1.3.3"/>
    </reaction>
</comment>
<evidence type="ECO:0000313" key="11">
    <source>
        <dbReference type="EMBL" id="MDR6956359.1"/>
    </source>
</evidence>
<keyword evidence="4" id="KW-0028">Amino-acid biosynthesis</keyword>
<comment type="caution">
    <text evidence="11">The sequence shown here is derived from an EMBL/GenBank/DDBJ whole genome shotgun (WGS) entry which is preliminary data.</text>
</comment>
<dbReference type="GO" id="GO:0036424">
    <property type="term" value="F:L-phosphoserine phosphatase activity"/>
    <property type="evidence" value="ECO:0007669"/>
    <property type="project" value="TreeGrafter"/>
</dbReference>
<dbReference type="Proteomes" id="UP001252613">
    <property type="component" value="Unassembled WGS sequence"/>
</dbReference>
<evidence type="ECO:0000313" key="12">
    <source>
        <dbReference type="Proteomes" id="UP001252613"/>
    </source>
</evidence>